<sequence length="640" mass="71540">MSYTQPQPGEDQHMHMYPEGSCLSHYTGVPDTYFPSVMSNCPLGTDQIETMWQLPEEFDPQYAQQLHEGSSGYQYPLHIQGQTFFDGNITAQADMSWPEPGQVWLQQAGYDFNPFGETVFSDDPGYPELDNDVLSNQTANRERPVDKEAVGVLQKTRPILAKVIERRKPHSAAVKQQIRDSALRSNQWAKAYTVKLVMEAEFQDSDGKLVDHLVMPATRDIATFLKCSNTTVRAALRKTDDKKGVVLGVWKVEECERTSPAEVEASDALHKEISQYEQEIDMEPMSLLLSFINSSSCQSVAHWETSNKPGPSTTHALSQTSLLEDVSVWQNSQPLLSMEDVARNDMAAVMQSVDNAMDHHKNPVNMPCVNSSHSIQVQDHHSTPLQATETGQNLPPSHKKNKKMLTRGPVVNVYHVSQKHGETFNLEGKLVSSAVIMTTKSVATLTGASYRILNQAKLHVHIEWDAWRITYLGRMRSGDDINQEILARLDTIPGFTAGAKSLLDESSISGGKEAMLQNRTHNIPTGAGTVLQRYQYRRSEISRVRNSLHAGNAKLFRIERKNGTSFKYGDRLVDCVKIRTRSAAAEFLNCSVPTIQRSLKAKGKRKGIVKDVWKVTDLGVDPGGYQGNDLGMFNRHDQQT</sequence>
<dbReference type="Proteomes" id="UP000812966">
    <property type="component" value="Unassembled WGS sequence"/>
</dbReference>
<comment type="caution">
    <text evidence="1">The sequence shown here is derived from an EMBL/GenBank/DDBJ whole genome shotgun (WGS) entry which is preliminary data.</text>
</comment>
<name>A0A8K0JGH9_9TREE</name>
<reference evidence="1" key="1">
    <citation type="submission" date="2020-04" db="EMBL/GenBank/DDBJ databases">
        <title>Analysis of mating type loci in Filobasidium floriforme.</title>
        <authorList>
            <person name="Nowrousian M."/>
        </authorList>
    </citation>
    <scope>NUCLEOTIDE SEQUENCE</scope>
    <source>
        <strain evidence="1">CBS 6242</strain>
    </source>
</reference>
<evidence type="ECO:0000313" key="1">
    <source>
        <dbReference type="EMBL" id="KAG7528225.1"/>
    </source>
</evidence>
<protein>
    <submittedName>
        <fullName evidence="1">Uncharacterized protein</fullName>
    </submittedName>
</protein>
<accession>A0A8K0JGH9</accession>
<dbReference type="AlphaFoldDB" id="A0A8K0JGH9"/>
<keyword evidence="2" id="KW-1185">Reference proteome</keyword>
<gene>
    <name evidence="1" type="ORF">FFLO_06314</name>
</gene>
<proteinExistence type="predicted"/>
<evidence type="ECO:0000313" key="2">
    <source>
        <dbReference type="Proteomes" id="UP000812966"/>
    </source>
</evidence>
<dbReference type="EMBL" id="JABELV010000197">
    <property type="protein sequence ID" value="KAG7528225.1"/>
    <property type="molecule type" value="Genomic_DNA"/>
</dbReference>
<organism evidence="1 2">
    <name type="scientific">Filobasidium floriforme</name>
    <dbReference type="NCBI Taxonomy" id="5210"/>
    <lineage>
        <taxon>Eukaryota</taxon>
        <taxon>Fungi</taxon>
        <taxon>Dikarya</taxon>
        <taxon>Basidiomycota</taxon>
        <taxon>Agaricomycotina</taxon>
        <taxon>Tremellomycetes</taxon>
        <taxon>Filobasidiales</taxon>
        <taxon>Filobasidiaceae</taxon>
        <taxon>Filobasidium</taxon>
    </lineage>
</organism>